<sequence length="120" mass="12698">MSLSDPQSVTINSVAVSLPRTSSGVNAGVFTSNDGTVKEAISHQYGKRNRHLFRIDHSKIAPDPLVSAQNIKHSMSFYVVADVPVTGYTVAEAKQVIDGFVAQLNASSGALITKLLGGEN</sequence>
<accession>A0A514D0M2</accession>
<dbReference type="EMBL" id="MN033171">
    <property type="protein sequence ID" value="QDH87159.1"/>
    <property type="molecule type" value="Genomic_RNA"/>
</dbReference>
<organism evidence="1">
    <name type="scientific">Leviviridae sp</name>
    <dbReference type="NCBI Taxonomy" id="2027243"/>
    <lineage>
        <taxon>Viruses</taxon>
        <taxon>Riboviria</taxon>
        <taxon>Orthornavirae</taxon>
        <taxon>Lenarviricota</taxon>
        <taxon>Leviviricetes</taxon>
        <taxon>Norzivirales</taxon>
        <taxon>Fiersviridae</taxon>
    </lineage>
</organism>
<name>A0A514D0M2_9VIRU</name>
<gene>
    <name evidence="1" type="ORF">H4Bulk46707e2968_000002</name>
</gene>
<protein>
    <submittedName>
        <fullName evidence="1">Uncharacterized protein</fullName>
    </submittedName>
</protein>
<evidence type="ECO:0000313" key="1">
    <source>
        <dbReference type="EMBL" id="QDH87159.1"/>
    </source>
</evidence>
<proteinExistence type="predicted"/>
<reference evidence="1" key="1">
    <citation type="submission" date="2019-05" db="EMBL/GenBank/DDBJ databases">
        <title>Metatranscriptomic reconstruction reveals RNA viruses with the potential to shape carbon cycling in soil.</title>
        <authorList>
            <person name="Starr E.P."/>
            <person name="Nuccio E."/>
            <person name="Pett-Ridge J."/>
            <person name="Banfield J.F."/>
            <person name="Firestone M.K."/>
        </authorList>
    </citation>
    <scope>NUCLEOTIDE SEQUENCE</scope>
    <source>
        <strain evidence="1">H4_Bulk_46_scaffold_707_e_2968</strain>
    </source>
</reference>